<evidence type="ECO:0000256" key="4">
    <source>
        <dbReference type="ARBA" id="ARBA00022692"/>
    </source>
</evidence>
<dbReference type="PANTHER" id="PTHR30460:SF0">
    <property type="entry name" value="MODERATE CONDUCTANCE MECHANOSENSITIVE CHANNEL YBIO"/>
    <property type="match status" value="1"/>
</dbReference>
<protein>
    <submittedName>
        <fullName evidence="10">Mechanosensitive ion channel family protein</fullName>
    </submittedName>
</protein>
<dbReference type="EMBL" id="JAFLVX010000006">
    <property type="protein sequence ID" value="MBO0475826.1"/>
    <property type="molecule type" value="Genomic_DNA"/>
</dbReference>
<evidence type="ECO:0000256" key="2">
    <source>
        <dbReference type="ARBA" id="ARBA00008017"/>
    </source>
</evidence>
<dbReference type="Proteomes" id="UP000664857">
    <property type="component" value="Unassembled WGS sequence"/>
</dbReference>
<dbReference type="InterPro" id="IPR011066">
    <property type="entry name" value="MscS_channel_C_sf"/>
</dbReference>
<evidence type="ECO:0000313" key="10">
    <source>
        <dbReference type="EMBL" id="MBO0475826.1"/>
    </source>
</evidence>
<dbReference type="SUPFAM" id="SSF82689">
    <property type="entry name" value="Mechanosensitive channel protein MscS (YggB), C-terminal domain"/>
    <property type="match status" value="1"/>
</dbReference>
<evidence type="ECO:0000259" key="8">
    <source>
        <dbReference type="Pfam" id="PF00924"/>
    </source>
</evidence>
<dbReference type="Pfam" id="PF00924">
    <property type="entry name" value="MS_channel_2nd"/>
    <property type="match status" value="1"/>
</dbReference>
<dbReference type="SUPFAM" id="SSF50182">
    <property type="entry name" value="Sm-like ribonucleoproteins"/>
    <property type="match status" value="1"/>
</dbReference>
<dbReference type="Gene3D" id="1.10.287.1260">
    <property type="match status" value="1"/>
</dbReference>
<keyword evidence="3" id="KW-1003">Cell membrane</keyword>
<accession>A0ABS3HQB0</accession>
<organism evidence="10 11">
    <name type="scientific">Candidatus Vagococcus giribetii</name>
    <dbReference type="NCBI Taxonomy" id="2230876"/>
    <lineage>
        <taxon>Bacteria</taxon>
        <taxon>Bacillati</taxon>
        <taxon>Bacillota</taxon>
        <taxon>Bacilli</taxon>
        <taxon>Lactobacillales</taxon>
        <taxon>Enterococcaceae</taxon>
        <taxon>Vagococcus</taxon>
    </lineage>
</organism>
<dbReference type="InterPro" id="IPR011014">
    <property type="entry name" value="MscS_channel_TM-2"/>
</dbReference>
<dbReference type="Gene3D" id="2.30.30.60">
    <property type="match status" value="1"/>
</dbReference>
<feature type="domain" description="Mechanosensitive ion channel MscS" evidence="8">
    <location>
        <begin position="135"/>
        <end position="198"/>
    </location>
</feature>
<keyword evidence="11" id="KW-1185">Reference proteome</keyword>
<feature type="domain" description="Mechanosensitive ion channel transmembrane helices 2/3" evidence="9">
    <location>
        <begin position="95"/>
        <end position="132"/>
    </location>
</feature>
<evidence type="ECO:0000259" key="9">
    <source>
        <dbReference type="Pfam" id="PF21088"/>
    </source>
</evidence>
<reference evidence="10 11" key="1">
    <citation type="submission" date="2021-03" db="EMBL/GenBank/DDBJ databases">
        <title>Enterococcal diversity collection.</title>
        <authorList>
            <person name="Gilmore M.S."/>
            <person name="Schwartzman J."/>
            <person name="Van Tyne D."/>
            <person name="Martin M."/>
            <person name="Earl A.M."/>
            <person name="Manson A.L."/>
            <person name="Straub T."/>
            <person name="Salamzade R."/>
            <person name="Saavedra J."/>
            <person name="Lebreton F."/>
            <person name="Prichula J."/>
            <person name="Schaufler K."/>
            <person name="Gaca A."/>
            <person name="Sgardioli B."/>
            <person name="Wagenaar J."/>
            <person name="Strong T."/>
        </authorList>
    </citation>
    <scope>NUCLEOTIDE SEQUENCE [LARGE SCALE GENOMIC DNA]</scope>
    <source>
        <strain evidence="10 11">DIV0080</strain>
    </source>
</reference>
<evidence type="ECO:0000256" key="3">
    <source>
        <dbReference type="ARBA" id="ARBA00022475"/>
    </source>
</evidence>
<gene>
    <name evidence="10" type="ORF">DOK76_02010</name>
</gene>
<feature type="transmembrane region" description="Helical" evidence="7">
    <location>
        <begin position="95"/>
        <end position="117"/>
    </location>
</feature>
<evidence type="ECO:0000256" key="5">
    <source>
        <dbReference type="ARBA" id="ARBA00022989"/>
    </source>
</evidence>
<keyword evidence="4 7" id="KW-0812">Transmembrane</keyword>
<evidence type="ECO:0000256" key="1">
    <source>
        <dbReference type="ARBA" id="ARBA00004651"/>
    </source>
</evidence>
<comment type="similarity">
    <text evidence="2">Belongs to the MscS (TC 1.A.23) family.</text>
</comment>
<dbReference type="PANTHER" id="PTHR30460">
    <property type="entry name" value="MODERATE CONDUCTANCE MECHANOSENSITIVE CHANNEL YBIO"/>
    <property type="match status" value="1"/>
</dbReference>
<comment type="subcellular location">
    <subcellularLocation>
        <location evidence="1">Cell membrane</location>
        <topology evidence="1">Multi-pass membrane protein</topology>
    </subcellularLocation>
</comment>
<dbReference type="InterPro" id="IPR006685">
    <property type="entry name" value="MscS_channel_2nd"/>
</dbReference>
<proteinExistence type="inferred from homology"/>
<evidence type="ECO:0000256" key="7">
    <source>
        <dbReference type="SAM" id="Phobius"/>
    </source>
</evidence>
<evidence type="ECO:0000313" key="11">
    <source>
        <dbReference type="Proteomes" id="UP000664857"/>
    </source>
</evidence>
<dbReference type="InterPro" id="IPR023408">
    <property type="entry name" value="MscS_beta-dom_sf"/>
</dbReference>
<dbReference type="InterPro" id="IPR045276">
    <property type="entry name" value="YbiO_bact"/>
</dbReference>
<feature type="transmembrane region" description="Helical" evidence="7">
    <location>
        <begin position="35"/>
        <end position="56"/>
    </location>
</feature>
<keyword evidence="5 7" id="KW-1133">Transmembrane helix</keyword>
<sequence length="297" mass="33179">MQETTTSTQVDLITETQKGLNVFQQFWQNLDWEKILSTVIYKGVLILITLLILVILRKIIIKFIHTSFANYRKKDVYSPNRLKTLETLTKNFSQYLLFFIMIYTVLTILGVPVSSLIAGAGIAGVAIGLGAQGFINDVITGFFIIYERQLDVGDHVILDQVEGTVEQVGLRTTQVKSFNGTMNYIPNRQILIVSNLSRGNQRVLIDIRVNPDEDIERVKRIMQAVNDEIVANTPEIRSEPNIVGLINLPNGTFVVRCLLYAVSGSQLTVSSKLTTAYVEALTKEGINIPTTPVNLSM</sequence>
<dbReference type="InterPro" id="IPR010920">
    <property type="entry name" value="LSM_dom_sf"/>
</dbReference>
<dbReference type="SUPFAM" id="SSF82861">
    <property type="entry name" value="Mechanosensitive channel protein MscS (YggB), transmembrane region"/>
    <property type="match status" value="1"/>
</dbReference>
<dbReference type="Pfam" id="PF21088">
    <property type="entry name" value="MS_channel_1st"/>
    <property type="match status" value="1"/>
</dbReference>
<dbReference type="Gene3D" id="3.30.70.100">
    <property type="match status" value="1"/>
</dbReference>
<dbReference type="InterPro" id="IPR049142">
    <property type="entry name" value="MS_channel_1st"/>
</dbReference>
<dbReference type="RefSeq" id="WP_206964614.1">
    <property type="nucleotide sequence ID" value="NZ_JAFLVX010000006.1"/>
</dbReference>
<name>A0ABS3HQB0_9ENTE</name>
<feature type="transmembrane region" description="Helical" evidence="7">
    <location>
        <begin position="123"/>
        <end position="146"/>
    </location>
</feature>
<comment type="caution">
    <text evidence="10">The sequence shown here is derived from an EMBL/GenBank/DDBJ whole genome shotgun (WGS) entry which is preliminary data.</text>
</comment>
<keyword evidence="6 7" id="KW-0472">Membrane</keyword>
<evidence type="ECO:0000256" key="6">
    <source>
        <dbReference type="ARBA" id="ARBA00023136"/>
    </source>
</evidence>